<feature type="compositionally biased region" description="Polar residues" evidence="1">
    <location>
        <begin position="222"/>
        <end position="250"/>
    </location>
</feature>
<keyword evidence="2" id="KW-1133">Transmembrane helix</keyword>
<comment type="caution">
    <text evidence="3">The sequence shown here is derived from an EMBL/GenBank/DDBJ whole genome shotgun (WGS) entry which is preliminary data.</text>
</comment>
<evidence type="ECO:0000256" key="1">
    <source>
        <dbReference type="SAM" id="MobiDB-lite"/>
    </source>
</evidence>
<gene>
    <name evidence="3" type="ORF">BCR34DRAFT_258435</name>
</gene>
<feature type="region of interest" description="Disordered" evidence="1">
    <location>
        <begin position="183"/>
        <end position="381"/>
    </location>
</feature>
<keyword evidence="4" id="KW-1185">Reference proteome</keyword>
<feature type="compositionally biased region" description="Polar residues" evidence="1">
    <location>
        <begin position="102"/>
        <end position="111"/>
    </location>
</feature>
<evidence type="ECO:0000313" key="4">
    <source>
        <dbReference type="Proteomes" id="UP000193144"/>
    </source>
</evidence>
<name>A0A1Y1Y3R4_9PLEO</name>
<feature type="compositionally biased region" description="Polar residues" evidence="1">
    <location>
        <begin position="63"/>
        <end position="78"/>
    </location>
</feature>
<dbReference type="EMBL" id="MCFA01000398">
    <property type="protein sequence ID" value="ORX92356.1"/>
    <property type="molecule type" value="Genomic_DNA"/>
</dbReference>
<keyword evidence="2" id="KW-0472">Membrane</keyword>
<organism evidence="3 4">
    <name type="scientific">Clohesyomyces aquaticus</name>
    <dbReference type="NCBI Taxonomy" id="1231657"/>
    <lineage>
        <taxon>Eukaryota</taxon>
        <taxon>Fungi</taxon>
        <taxon>Dikarya</taxon>
        <taxon>Ascomycota</taxon>
        <taxon>Pezizomycotina</taxon>
        <taxon>Dothideomycetes</taxon>
        <taxon>Pleosporomycetidae</taxon>
        <taxon>Pleosporales</taxon>
        <taxon>Lindgomycetaceae</taxon>
        <taxon>Clohesyomyces</taxon>
    </lineage>
</organism>
<proteinExistence type="predicted"/>
<accession>A0A1Y1Y3R4</accession>
<feature type="compositionally biased region" description="Polar residues" evidence="1">
    <location>
        <begin position="363"/>
        <end position="379"/>
    </location>
</feature>
<evidence type="ECO:0000256" key="2">
    <source>
        <dbReference type="SAM" id="Phobius"/>
    </source>
</evidence>
<dbReference type="AlphaFoldDB" id="A0A1Y1Y3R4"/>
<reference evidence="3 4" key="1">
    <citation type="submission" date="2016-07" db="EMBL/GenBank/DDBJ databases">
        <title>Pervasive Adenine N6-methylation of Active Genes in Fungi.</title>
        <authorList>
            <consortium name="DOE Joint Genome Institute"/>
            <person name="Mondo S.J."/>
            <person name="Dannebaum R.O."/>
            <person name="Kuo R.C."/>
            <person name="Labutti K."/>
            <person name="Haridas S."/>
            <person name="Kuo A."/>
            <person name="Salamov A."/>
            <person name="Ahrendt S.R."/>
            <person name="Lipzen A."/>
            <person name="Sullivan W."/>
            <person name="Andreopoulos W.B."/>
            <person name="Clum A."/>
            <person name="Lindquist E."/>
            <person name="Daum C."/>
            <person name="Ramamoorthy G.K."/>
            <person name="Gryganskyi A."/>
            <person name="Culley D."/>
            <person name="Magnuson J.K."/>
            <person name="James T.Y."/>
            <person name="O'Malley M.A."/>
            <person name="Stajich J.E."/>
            <person name="Spatafora J.W."/>
            <person name="Visel A."/>
            <person name="Grigoriev I.V."/>
        </authorList>
    </citation>
    <scope>NUCLEOTIDE SEQUENCE [LARGE SCALE GENOMIC DNA]</scope>
    <source>
        <strain evidence="3 4">CBS 115471</strain>
    </source>
</reference>
<feature type="transmembrane region" description="Helical" evidence="2">
    <location>
        <begin position="492"/>
        <end position="512"/>
    </location>
</feature>
<keyword evidence="2" id="KW-0812">Transmembrane</keyword>
<dbReference type="OrthoDB" id="3755781at2759"/>
<protein>
    <submittedName>
        <fullName evidence="3">Uncharacterized protein</fullName>
    </submittedName>
</protein>
<dbReference type="Proteomes" id="UP000193144">
    <property type="component" value="Unassembled WGS sequence"/>
</dbReference>
<feature type="region of interest" description="Disordered" evidence="1">
    <location>
        <begin position="406"/>
        <end position="436"/>
    </location>
</feature>
<feature type="compositionally biased region" description="Polar residues" evidence="1">
    <location>
        <begin position="342"/>
        <end position="355"/>
    </location>
</feature>
<feature type="compositionally biased region" description="Low complexity" evidence="1">
    <location>
        <begin position="326"/>
        <end position="341"/>
    </location>
</feature>
<evidence type="ECO:0000313" key="3">
    <source>
        <dbReference type="EMBL" id="ORX92356.1"/>
    </source>
</evidence>
<feature type="transmembrane region" description="Helical" evidence="2">
    <location>
        <begin position="448"/>
        <end position="472"/>
    </location>
</feature>
<feature type="region of interest" description="Disordered" evidence="1">
    <location>
        <begin position="1"/>
        <end position="111"/>
    </location>
</feature>
<sequence>MHFRRRAPSENTSSTRPCKPGTAEPSSSHVPSPSFRYPRSFDEALAQSATLSPPPPPPHHTKNSSQTHQPLNRSQSSGVCMGSGKISSPKQEPRSRKIDYATIQTDATSTQPAFQSDAFAIQMPTTREPIIDPALVRATSRAQADAYQTYKQKAQRDLERDYRKDFVPGKALAYDYAFGNTVDHSRGLGLQKSPPDSPLLLSPGAFPASPPTPSQHEWAVHSRSQGPRSVSGPSRSTITRNSADLSSVQQRLGKRDDTVAGAPSSPDKIKVRVKSKKRDAEPPQRVSSSGLYNRASPQPPTDSSPTKSQFVLTAMNRDDVFRQSNSDTTGTSAGASKATPTESNGLSAKPTSQKSTPRKRTWLQPTAFRNSKPSATTPARQAAMPFDDATARGYIDPFILHATQAPTYPNTPAASRPTPPKKLVRSQSHLPPQQPVEGRKFESGFAQVTSLTALIIKICLVIYALVGLYFVLDAIREAVHAISLPFRVMSLLLNYVWMGCVWVARVVGQAWARWGFKIALQRSWKGGWW</sequence>